<dbReference type="EMBL" id="CAESGF010000004">
    <property type="protein sequence ID" value="CAB4363088.1"/>
    <property type="molecule type" value="Genomic_DNA"/>
</dbReference>
<gene>
    <name evidence="2" type="ORF">UFOPK2656_01388</name>
    <name evidence="3" type="ORF">UFOPK3267_01223</name>
    <name evidence="4" type="ORF">UFOPK3651_00959</name>
    <name evidence="5" type="ORF">UFOPK3931_00356</name>
    <name evidence="1" type="ORF">UFOPK4189_00866</name>
</gene>
<dbReference type="EMBL" id="CAFBIY010000056">
    <property type="protein sequence ID" value="CAB4850516.1"/>
    <property type="molecule type" value="Genomic_DNA"/>
</dbReference>
<evidence type="ECO:0000313" key="3">
    <source>
        <dbReference type="EMBL" id="CAB4850516.1"/>
    </source>
</evidence>
<evidence type="ECO:0000313" key="5">
    <source>
        <dbReference type="EMBL" id="CAB4973873.1"/>
    </source>
</evidence>
<proteinExistence type="predicted"/>
<protein>
    <submittedName>
        <fullName evidence="5">Unannotated protein</fullName>
    </submittedName>
</protein>
<dbReference type="EMBL" id="CAFBOL010000005">
    <property type="protein sequence ID" value="CAB4973873.1"/>
    <property type="molecule type" value="Genomic_DNA"/>
</dbReference>
<dbReference type="EMBL" id="CAFBMT010000004">
    <property type="protein sequence ID" value="CAB4922651.1"/>
    <property type="molecule type" value="Genomic_DNA"/>
</dbReference>
<dbReference type="AlphaFoldDB" id="A0A6J7M5S0"/>
<evidence type="ECO:0000313" key="1">
    <source>
        <dbReference type="EMBL" id="CAB4363088.1"/>
    </source>
</evidence>
<sequence length="238" mass="25500">MAELIEFPRRAASAAAARVGTAVVEPLRAVWPAFSVDDFGRDPHFISAMAPLFRLRWDVSVGGLHHLPARTGALLVCNVRRWSLGNVYAALALSEALDRPVRFVGRPDIAPVSSVMRRLGGLLAQPADVLGALRHHELVLVSASPTAHPRHAGTVPHELVGPAVVAGVPVFPVATMSSAVGRSARAEVGPRVRLRHKRRGPLAEVELAEQVQQHLQRMLDVFGGVQTGVAPIDWLAEG</sequence>
<name>A0A6J7M5S0_9ZZZZ</name>
<evidence type="ECO:0000313" key="4">
    <source>
        <dbReference type="EMBL" id="CAB4922651.1"/>
    </source>
</evidence>
<accession>A0A6J7M5S0</accession>
<organism evidence="5">
    <name type="scientific">freshwater metagenome</name>
    <dbReference type="NCBI Taxonomy" id="449393"/>
    <lineage>
        <taxon>unclassified sequences</taxon>
        <taxon>metagenomes</taxon>
        <taxon>ecological metagenomes</taxon>
    </lineage>
</organism>
<dbReference type="EMBL" id="CAEZYF010000007">
    <property type="protein sequence ID" value="CAB4721613.1"/>
    <property type="molecule type" value="Genomic_DNA"/>
</dbReference>
<evidence type="ECO:0000313" key="2">
    <source>
        <dbReference type="EMBL" id="CAB4721613.1"/>
    </source>
</evidence>
<reference evidence="5" key="1">
    <citation type="submission" date="2020-05" db="EMBL/GenBank/DDBJ databases">
        <authorList>
            <person name="Chiriac C."/>
            <person name="Salcher M."/>
            <person name="Ghai R."/>
            <person name="Kavagutti S V."/>
        </authorList>
    </citation>
    <scope>NUCLEOTIDE SEQUENCE</scope>
</reference>